<feature type="signal peptide" evidence="2">
    <location>
        <begin position="1"/>
        <end position="23"/>
    </location>
</feature>
<evidence type="ECO:0000259" key="3">
    <source>
        <dbReference type="Pfam" id="PF11790"/>
    </source>
</evidence>
<dbReference type="InterPro" id="IPR024655">
    <property type="entry name" value="Asl1_glyco_hydro_catalytic"/>
</dbReference>
<sequence length="333" mass="36352">MPLIMTLTTLSLLLFLSFTAVSARPSSRTVSVTSSSKAGIAGGGDGETDMKQFTTTGKVSWYYTWSLFSIDNTDLEFVPMLWGEKDISQWTDASDGINATISKTKPAAILAMNEPQEKGQSNLTPQQGADMWKTYLEPLRAQGIRLGSPAPSSAPSGKTWIQDFLTACNGGCTVDFIALHWYDVNATKFINYLNDFHDTFQRPIWVTEWACQNFNNGPQCTAPQVAQLLEQTQGFMDSTDWVERYSWFGIMRDLQGVNTLDAMMTTKGDITDLGKQYIGSEPAKTSGAPPSGTGGSDPGLPGLPTGAATSLMTPRWWALPWGMVPILLFALLL</sequence>
<dbReference type="InterPro" id="IPR017853">
    <property type="entry name" value="GH"/>
</dbReference>
<dbReference type="Proteomes" id="UP001362999">
    <property type="component" value="Unassembled WGS sequence"/>
</dbReference>
<dbReference type="PANTHER" id="PTHR34154:SF3">
    <property type="entry name" value="ALKALI-SENSITIVE LINKAGE PROTEIN 1"/>
    <property type="match status" value="1"/>
</dbReference>
<dbReference type="EMBL" id="JAWWNJ010000008">
    <property type="protein sequence ID" value="KAK7050466.1"/>
    <property type="molecule type" value="Genomic_DNA"/>
</dbReference>
<feature type="chain" id="PRO_5043721063" evidence="2">
    <location>
        <begin position="24"/>
        <end position="333"/>
    </location>
</feature>
<dbReference type="AlphaFoldDB" id="A0AAW0DCR5"/>
<dbReference type="SUPFAM" id="SSF51445">
    <property type="entry name" value="(Trans)glycosidases"/>
    <property type="match status" value="1"/>
</dbReference>
<comment type="caution">
    <text evidence="4">The sequence shown here is derived from an EMBL/GenBank/DDBJ whole genome shotgun (WGS) entry which is preliminary data.</text>
</comment>
<evidence type="ECO:0000256" key="1">
    <source>
        <dbReference type="SAM" id="MobiDB-lite"/>
    </source>
</evidence>
<proteinExistence type="predicted"/>
<evidence type="ECO:0000313" key="4">
    <source>
        <dbReference type="EMBL" id="KAK7050466.1"/>
    </source>
</evidence>
<gene>
    <name evidence="4" type="ORF">R3P38DRAFT_2605086</name>
</gene>
<keyword evidence="2" id="KW-0732">Signal</keyword>
<protein>
    <submittedName>
        <fullName evidence="4">Glyco-hydro-cc domain-containing protein</fullName>
    </submittedName>
</protein>
<keyword evidence="5" id="KW-1185">Reference proteome</keyword>
<dbReference type="PANTHER" id="PTHR34154">
    <property type="entry name" value="ALKALI-SENSITIVE LINKAGE PROTEIN 1"/>
    <property type="match status" value="1"/>
</dbReference>
<feature type="region of interest" description="Disordered" evidence="1">
    <location>
        <begin position="279"/>
        <end position="305"/>
    </location>
</feature>
<evidence type="ECO:0000313" key="5">
    <source>
        <dbReference type="Proteomes" id="UP001362999"/>
    </source>
</evidence>
<dbReference type="InterPro" id="IPR053183">
    <property type="entry name" value="ASL1"/>
</dbReference>
<name>A0AAW0DCR5_9AGAR</name>
<feature type="domain" description="Asl1-like glycosyl hydrolase catalytic" evidence="3">
    <location>
        <begin position="48"/>
        <end position="277"/>
    </location>
</feature>
<organism evidence="4 5">
    <name type="scientific">Favolaschia claudopus</name>
    <dbReference type="NCBI Taxonomy" id="2862362"/>
    <lineage>
        <taxon>Eukaryota</taxon>
        <taxon>Fungi</taxon>
        <taxon>Dikarya</taxon>
        <taxon>Basidiomycota</taxon>
        <taxon>Agaricomycotina</taxon>
        <taxon>Agaricomycetes</taxon>
        <taxon>Agaricomycetidae</taxon>
        <taxon>Agaricales</taxon>
        <taxon>Marasmiineae</taxon>
        <taxon>Mycenaceae</taxon>
        <taxon>Favolaschia</taxon>
    </lineage>
</organism>
<reference evidence="4 5" key="1">
    <citation type="journal article" date="2024" name="J Genomics">
        <title>Draft genome sequencing and assembly of Favolaschia claudopus CIRM-BRFM 2984 isolated from oak limbs.</title>
        <authorList>
            <person name="Navarro D."/>
            <person name="Drula E."/>
            <person name="Chaduli D."/>
            <person name="Cazenave R."/>
            <person name="Ahrendt S."/>
            <person name="Wang J."/>
            <person name="Lipzen A."/>
            <person name="Daum C."/>
            <person name="Barry K."/>
            <person name="Grigoriev I.V."/>
            <person name="Favel A."/>
            <person name="Rosso M.N."/>
            <person name="Martin F."/>
        </authorList>
    </citation>
    <scope>NUCLEOTIDE SEQUENCE [LARGE SCALE GENOMIC DNA]</scope>
    <source>
        <strain evidence="4 5">CIRM-BRFM 2984</strain>
    </source>
</reference>
<accession>A0AAW0DCR5</accession>
<evidence type="ECO:0000256" key="2">
    <source>
        <dbReference type="SAM" id="SignalP"/>
    </source>
</evidence>
<dbReference type="Gene3D" id="3.20.20.80">
    <property type="entry name" value="Glycosidases"/>
    <property type="match status" value="1"/>
</dbReference>
<dbReference type="GO" id="GO:0071966">
    <property type="term" value="P:fungal-type cell wall polysaccharide metabolic process"/>
    <property type="evidence" value="ECO:0007669"/>
    <property type="project" value="TreeGrafter"/>
</dbReference>
<dbReference type="Pfam" id="PF11790">
    <property type="entry name" value="Glyco_hydro_cc"/>
    <property type="match status" value="1"/>
</dbReference>
<dbReference type="GO" id="GO:0009277">
    <property type="term" value="C:fungal-type cell wall"/>
    <property type="evidence" value="ECO:0007669"/>
    <property type="project" value="TreeGrafter"/>
</dbReference>